<dbReference type="PANTHER" id="PTHR11783">
    <property type="entry name" value="SULFOTRANSFERASE SULT"/>
    <property type="match status" value="1"/>
</dbReference>
<evidence type="ECO:0000256" key="3">
    <source>
        <dbReference type="RuleBase" id="RU361155"/>
    </source>
</evidence>
<protein>
    <recommendedName>
        <fullName evidence="3">Sulfotransferase</fullName>
        <ecNumber evidence="3">2.8.2.-</ecNumber>
    </recommendedName>
</protein>
<reference evidence="6" key="1">
    <citation type="submission" date="2018-02" db="EMBL/GenBank/DDBJ databases">
        <authorList>
            <person name="Cohen D.B."/>
            <person name="Kent A.D."/>
        </authorList>
    </citation>
    <scope>NUCLEOTIDE SEQUENCE</scope>
</reference>
<dbReference type="GO" id="GO:0008146">
    <property type="term" value="F:sulfotransferase activity"/>
    <property type="evidence" value="ECO:0007669"/>
    <property type="project" value="InterPro"/>
</dbReference>
<dbReference type="SUPFAM" id="SSF52540">
    <property type="entry name" value="P-loop containing nucleoside triphosphate hydrolases"/>
    <property type="match status" value="1"/>
</dbReference>
<dbReference type="AlphaFoldDB" id="A0A2N9GRK4"/>
<feature type="domain" description="Sulfotransferase" evidence="5">
    <location>
        <begin position="75"/>
        <end position="339"/>
    </location>
</feature>
<accession>A0A2N9GRK4</accession>
<keyword evidence="2 3" id="KW-0808">Transferase</keyword>
<dbReference type="EC" id="2.8.2.-" evidence="3"/>
<dbReference type="Gene3D" id="3.40.50.300">
    <property type="entry name" value="P-loop containing nucleotide triphosphate hydrolases"/>
    <property type="match status" value="1"/>
</dbReference>
<feature type="region of interest" description="Disordered" evidence="4">
    <location>
        <begin position="1"/>
        <end position="24"/>
    </location>
</feature>
<evidence type="ECO:0000256" key="2">
    <source>
        <dbReference type="ARBA" id="ARBA00022679"/>
    </source>
</evidence>
<dbReference type="InterPro" id="IPR000863">
    <property type="entry name" value="Sulfotransferase_dom"/>
</dbReference>
<dbReference type="EMBL" id="OIVN01002266">
    <property type="protein sequence ID" value="SPD02123.1"/>
    <property type="molecule type" value="Genomic_DNA"/>
</dbReference>
<feature type="compositionally biased region" description="Basic and acidic residues" evidence="4">
    <location>
        <begin position="7"/>
        <end position="24"/>
    </location>
</feature>
<proteinExistence type="inferred from homology"/>
<evidence type="ECO:0000259" key="5">
    <source>
        <dbReference type="Pfam" id="PF00685"/>
    </source>
</evidence>
<evidence type="ECO:0000313" key="6">
    <source>
        <dbReference type="EMBL" id="SPD02123.1"/>
    </source>
</evidence>
<name>A0A2N9GRK4_FAGSY</name>
<gene>
    <name evidence="6" type="ORF">FSB_LOCUS30005</name>
</gene>
<organism evidence="6">
    <name type="scientific">Fagus sylvatica</name>
    <name type="common">Beechnut</name>
    <dbReference type="NCBI Taxonomy" id="28930"/>
    <lineage>
        <taxon>Eukaryota</taxon>
        <taxon>Viridiplantae</taxon>
        <taxon>Streptophyta</taxon>
        <taxon>Embryophyta</taxon>
        <taxon>Tracheophyta</taxon>
        <taxon>Spermatophyta</taxon>
        <taxon>Magnoliopsida</taxon>
        <taxon>eudicotyledons</taxon>
        <taxon>Gunneridae</taxon>
        <taxon>Pentapetalae</taxon>
        <taxon>rosids</taxon>
        <taxon>fabids</taxon>
        <taxon>Fagales</taxon>
        <taxon>Fagaceae</taxon>
        <taxon>Fagus</taxon>
    </lineage>
</organism>
<evidence type="ECO:0000256" key="4">
    <source>
        <dbReference type="SAM" id="MobiDB-lite"/>
    </source>
</evidence>
<comment type="similarity">
    <text evidence="1 3">Belongs to the sulfotransferase 1 family.</text>
</comment>
<dbReference type="InterPro" id="IPR027417">
    <property type="entry name" value="P-loop_NTPase"/>
</dbReference>
<dbReference type="Pfam" id="PF00685">
    <property type="entry name" value="Sulfotransfer_1"/>
    <property type="match status" value="1"/>
</dbReference>
<evidence type="ECO:0000256" key="1">
    <source>
        <dbReference type="ARBA" id="ARBA00005771"/>
    </source>
</evidence>
<sequence>MESTSQKNHDPKSNEKEEHRSDQKTVNKFKEIISKIPKKQGVWVFDLYQYEGFWGSAFWLEGMLSVQDYFKPQPNQVIVGSTLKSGTTWLKALTFAIMTRSHVGESTNPLLTRLPHDCVPFIEVELCSSPQKLNLEVPLVATHIPYTSLPKSIINSSCKIVYICRDPKDVFVSLWHFRHKMNPKDMEDHPLEDAFECFCQGLTPCGPYWDHLLGYWRASLESPEKILFLKYENLKNETTYWVKKMAQFMGYPFSLEEEHRGVVQKIIDLCSFENLSSLKVNKSGIVRLEIGITQVGVNTLELKNNAFFRKGMVGDWKNLLTPEMAMRLDQITEQKLIGSGLTLNISTNA</sequence>